<evidence type="ECO:0000256" key="1">
    <source>
        <dbReference type="SAM" id="SignalP"/>
    </source>
</evidence>
<protein>
    <submittedName>
        <fullName evidence="2">Uncharacterized protein</fullName>
    </submittedName>
</protein>
<feature type="chain" id="PRO_5029533982" evidence="1">
    <location>
        <begin position="24"/>
        <end position="164"/>
    </location>
</feature>
<organism evidence="2 3">
    <name type="scientific">Dissostichus mawsoni</name>
    <name type="common">Antarctic cod</name>
    <dbReference type="NCBI Taxonomy" id="36200"/>
    <lineage>
        <taxon>Eukaryota</taxon>
        <taxon>Metazoa</taxon>
        <taxon>Chordata</taxon>
        <taxon>Craniata</taxon>
        <taxon>Vertebrata</taxon>
        <taxon>Euteleostomi</taxon>
        <taxon>Actinopterygii</taxon>
        <taxon>Neopterygii</taxon>
        <taxon>Teleostei</taxon>
        <taxon>Neoteleostei</taxon>
        <taxon>Acanthomorphata</taxon>
        <taxon>Eupercaria</taxon>
        <taxon>Perciformes</taxon>
        <taxon>Notothenioidei</taxon>
        <taxon>Nototheniidae</taxon>
        <taxon>Dissostichus</taxon>
    </lineage>
</organism>
<gene>
    <name evidence="2" type="ORF">F7725_024140</name>
</gene>
<name>A0A7J5Y026_DISMA</name>
<evidence type="ECO:0000313" key="3">
    <source>
        <dbReference type="Proteomes" id="UP000518266"/>
    </source>
</evidence>
<sequence length="164" mass="18732">MLSRARLWSDMSLLLMCLTSTDMKLNPFFTVHYVMAWDRTHEWPDREIPGAQPMTPDLFKSETQDLDYKSTLNHFQQLNEDNKCVQSSHVPSVSLSDIAAAGKGRHVRPDYKLIEVKEVSDGLNVCYSGDTLTLESFSGWCNTCFRLCRHSSEAKHQSEYGGHQ</sequence>
<accession>A0A7J5Y026</accession>
<dbReference type="Proteomes" id="UP000518266">
    <property type="component" value="Unassembled WGS sequence"/>
</dbReference>
<dbReference type="EMBL" id="JAAKFY010000019">
    <property type="protein sequence ID" value="KAF3842189.1"/>
    <property type="molecule type" value="Genomic_DNA"/>
</dbReference>
<reference evidence="2 3" key="1">
    <citation type="submission" date="2020-03" db="EMBL/GenBank/DDBJ databases">
        <title>Dissostichus mawsoni Genome sequencing and assembly.</title>
        <authorList>
            <person name="Park H."/>
        </authorList>
    </citation>
    <scope>NUCLEOTIDE SEQUENCE [LARGE SCALE GENOMIC DNA]</scope>
    <source>
        <strain evidence="2">DM0001</strain>
        <tissue evidence="2">Muscle</tissue>
    </source>
</reference>
<dbReference type="AlphaFoldDB" id="A0A7J5Y026"/>
<keyword evidence="1" id="KW-0732">Signal</keyword>
<keyword evidence="3" id="KW-1185">Reference proteome</keyword>
<feature type="signal peptide" evidence="1">
    <location>
        <begin position="1"/>
        <end position="23"/>
    </location>
</feature>
<proteinExistence type="predicted"/>
<comment type="caution">
    <text evidence="2">The sequence shown here is derived from an EMBL/GenBank/DDBJ whole genome shotgun (WGS) entry which is preliminary data.</text>
</comment>
<evidence type="ECO:0000313" key="2">
    <source>
        <dbReference type="EMBL" id="KAF3842189.1"/>
    </source>
</evidence>